<reference evidence="2 3" key="1">
    <citation type="submission" date="2020-02" db="EMBL/GenBank/DDBJ databases">
        <authorList>
            <person name="Dziuba M."/>
            <person name="Kuznetsov B."/>
            <person name="Mardanov A."/>
            <person name="Ravin N."/>
            <person name="Grouzdev D."/>
        </authorList>
    </citation>
    <scope>NUCLEOTIDE SEQUENCE [LARGE SCALE GENOMIC DNA]</scope>
    <source>
        <strain evidence="2 3">SpK</strain>
    </source>
</reference>
<keyword evidence="1" id="KW-0812">Transmembrane</keyword>
<dbReference type="Proteomes" id="UP000480684">
    <property type="component" value="Unassembled WGS sequence"/>
</dbReference>
<dbReference type="RefSeq" id="WP_163674280.1">
    <property type="nucleotide sequence ID" value="NZ_JAAIYP010000007.1"/>
</dbReference>
<keyword evidence="3" id="KW-1185">Reference proteome</keyword>
<dbReference type="AlphaFoldDB" id="A0A7C9URW6"/>
<gene>
    <name evidence="2" type="ORF">G4223_02000</name>
</gene>
<evidence type="ECO:0000313" key="2">
    <source>
        <dbReference type="EMBL" id="NFV78888.1"/>
    </source>
</evidence>
<feature type="transmembrane region" description="Helical" evidence="1">
    <location>
        <begin position="9"/>
        <end position="29"/>
    </location>
</feature>
<evidence type="ECO:0000256" key="1">
    <source>
        <dbReference type="SAM" id="Phobius"/>
    </source>
</evidence>
<keyword evidence="1" id="KW-1133">Transmembrane helix</keyword>
<comment type="caution">
    <text evidence="2">The sequence shown here is derived from an EMBL/GenBank/DDBJ whole genome shotgun (WGS) entry which is preliminary data.</text>
</comment>
<proteinExistence type="predicted"/>
<organism evidence="2 3">
    <name type="scientific">Magnetospirillum aberrantis SpK</name>
    <dbReference type="NCBI Taxonomy" id="908842"/>
    <lineage>
        <taxon>Bacteria</taxon>
        <taxon>Pseudomonadati</taxon>
        <taxon>Pseudomonadota</taxon>
        <taxon>Alphaproteobacteria</taxon>
        <taxon>Rhodospirillales</taxon>
        <taxon>Rhodospirillaceae</taxon>
        <taxon>Magnetospirillum</taxon>
    </lineage>
</organism>
<protein>
    <submittedName>
        <fullName evidence="2">Uncharacterized protein</fullName>
    </submittedName>
</protein>
<accession>A0A7C9URW6</accession>
<name>A0A7C9URW6_9PROT</name>
<evidence type="ECO:0000313" key="3">
    <source>
        <dbReference type="Proteomes" id="UP000480684"/>
    </source>
</evidence>
<sequence>MSKSIWRDFALAVLSGVLASLLSLVIWTWKEARDKEAEISCPILQDVRVVEKTIAALRRGELIEDQNWPILPVLGNIHPMIALVPADLRPKVLELQDRWLNLRSANLNRVLRGDEPPPQGGDYVGIGDAQQLSQALAAALSSRCDQ</sequence>
<dbReference type="EMBL" id="JAAIYP010000007">
    <property type="protein sequence ID" value="NFV78888.1"/>
    <property type="molecule type" value="Genomic_DNA"/>
</dbReference>
<keyword evidence="1" id="KW-0472">Membrane</keyword>